<evidence type="ECO:0000256" key="2">
    <source>
        <dbReference type="ARBA" id="ARBA00009178"/>
    </source>
</evidence>
<sequence length="132" mass="14070">MEALPAGDNGRSLTFSSLLLVLLLASQASPSPHPSNISASTIAAAAASSPHNNSHSLTGGGLIADDMGLEYLIDSPHFLARILKGPPYPTYRTTNRNNAGCGRRGEPYRKSCLPRLNLPPNCNKYNRGCRKP</sequence>
<evidence type="ECO:0000256" key="7">
    <source>
        <dbReference type="SAM" id="SignalP"/>
    </source>
</evidence>
<name>A0ABD3LCZ7_EUCGL</name>
<gene>
    <name evidence="8" type="ORF">ACJRO7_016675</name>
</gene>
<evidence type="ECO:0000313" key="9">
    <source>
        <dbReference type="Proteomes" id="UP001634007"/>
    </source>
</evidence>
<comment type="subcellular location">
    <subcellularLocation>
        <location evidence="1">Secreted</location>
    </subcellularLocation>
</comment>
<evidence type="ECO:0008006" key="10">
    <source>
        <dbReference type="Google" id="ProtNLM"/>
    </source>
</evidence>
<dbReference type="GO" id="GO:0005576">
    <property type="term" value="C:extracellular region"/>
    <property type="evidence" value="ECO:0007669"/>
    <property type="project" value="UniProtKB-SubCell"/>
</dbReference>
<feature type="signal peptide" evidence="7">
    <location>
        <begin position="1"/>
        <end position="28"/>
    </location>
</feature>
<dbReference type="Proteomes" id="UP001634007">
    <property type="component" value="Unassembled WGS sequence"/>
</dbReference>
<keyword evidence="4" id="KW-0372">Hormone</keyword>
<evidence type="ECO:0000256" key="6">
    <source>
        <dbReference type="ARBA" id="ARBA00023157"/>
    </source>
</evidence>
<organism evidence="8 9">
    <name type="scientific">Eucalyptus globulus</name>
    <name type="common">Tasmanian blue gum</name>
    <dbReference type="NCBI Taxonomy" id="34317"/>
    <lineage>
        <taxon>Eukaryota</taxon>
        <taxon>Viridiplantae</taxon>
        <taxon>Streptophyta</taxon>
        <taxon>Embryophyta</taxon>
        <taxon>Tracheophyta</taxon>
        <taxon>Spermatophyta</taxon>
        <taxon>Magnoliopsida</taxon>
        <taxon>eudicotyledons</taxon>
        <taxon>Gunneridae</taxon>
        <taxon>Pentapetalae</taxon>
        <taxon>rosids</taxon>
        <taxon>malvids</taxon>
        <taxon>Myrtales</taxon>
        <taxon>Myrtaceae</taxon>
        <taxon>Myrtoideae</taxon>
        <taxon>Eucalypteae</taxon>
        <taxon>Eucalyptus</taxon>
    </lineage>
</organism>
<protein>
    <recommendedName>
        <fullName evidence="10">Rapid ALkalinization Factor</fullName>
    </recommendedName>
</protein>
<feature type="chain" id="PRO_5044775283" description="Rapid ALkalinization Factor" evidence="7">
    <location>
        <begin position="29"/>
        <end position="132"/>
    </location>
</feature>
<proteinExistence type="inferred from homology"/>
<keyword evidence="3" id="KW-0964">Secreted</keyword>
<evidence type="ECO:0000256" key="1">
    <source>
        <dbReference type="ARBA" id="ARBA00004613"/>
    </source>
</evidence>
<comment type="caution">
    <text evidence="8">The sequence shown here is derived from an EMBL/GenBank/DDBJ whole genome shotgun (WGS) entry which is preliminary data.</text>
</comment>
<reference evidence="8 9" key="1">
    <citation type="submission" date="2024-11" db="EMBL/GenBank/DDBJ databases">
        <title>Chromosome-level genome assembly of Eucalyptus globulus Labill. provides insights into its genome evolution.</title>
        <authorList>
            <person name="Li X."/>
        </authorList>
    </citation>
    <scope>NUCLEOTIDE SEQUENCE [LARGE SCALE GENOMIC DNA]</scope>
    <source>
        <strain evidence="8">CL2024</strain>
        <tissue evidence="8">Fresh tender leaves</tissue>
    </source>
</reference>
<accession>A0ABD3LCZ7</accession>
<dbReference type="GO" id="GO:0040008">
    <property type="term" value="P:regulation of growth"/>
    <property type="evidence" value="ECO:0007669"/>
    <property type="project" value="UniProtKB-ARBA"/>
</dbReference>
<comment type="similarity">
    <text evidence="2">Belongs to the plant rapid alkalinization factor (RALF) family.</text>
</comment>
<keyword evidence="6" id="KW-1015">Disulfide bond</keyword>
<dbReference type="GO" id="GO:0005179">
    <property type="term" value="F:hormone activity"/>
    <property type="evidence" value="ECO:0007669"/>
    <property type="project" value="UniProtKB-KW"/>
</dbReference>
<evidence type="ECO:0000256" key="3">
    <source>
        <dbReference type="ARBA" id="ARBA00022525"/>
    </source>
</evidence>
<dbReference type="Pfam" id="PF05498">
    <property type="entry name" value="RALF"/>
    <property type="match status" value="1"/>
</dbReference>
<keyword evidence="9" id="KW-1185">Reference proteome</keyword>
<evidence type="ECO:0000256" key="4">
    <source>
        <dbReference type="ARBA" id="ARBA00022702"/>
    </source>
</evidence>
<dbReference type="InterPro" id="IPR008801">
    <property type="entry name" value="RALF"/>
</dbReference>
<keyword evidence="5 7" id="KW-0732">Signal</keyword>
<dbReference type="EMBL" id="JBJKBG010000003">
    <property type="protein sequence ID" value="KAL3747896.1"/>
    <property type="molecule type" value="Genomic_DNA"/>
</dbReference>
<evidence type="ECO:0000256" key="5">
    <source>
        <dbReference type="ARBA" id="ARBA00022729"/>
    </source>
</evidence>
<evidence type="ECO:0000313" key="8">
    <source>
        <dbReference type="EMBL" id="KAL3747896.1"/>
    </source>
</evidence>
<dbReference type="AlphaFoldDB" id="A0ABD3LCZ7"/>